<accession>A0A2R3QLA5</accession>
<reference evidence="2 3" key="1">
    <citation type="submission" date="2018-03" db="EMBL/GenBank/DDBJ databases">
        <title>Complete genome sequence and methylome analysis of Pseudomonas mendocina NEB 698.</title>
        <authorList>
            <person name="Morgan R.D."/>
        </authorList>
    </citation>
    <scope>NUCLEOTIDE SEQUENCE [LARGE SCALE GENOMIC DNA]</scope>
    <source>
        <strain evidence="2 3">NEB698</strain>
    </source>
</reference>
<evidence type="ECO:0000259" key="1">
    <source>
        <dbReference type="Pfam" id="PF00534"/>
    </source>
</evidence>
<sequence length="365" mass="39977">MDILNVMWSGGSAFGSVHKVHREVLRLREAEATVSTLILQDGEARPLLDVGDVSKLGLSSKRLKGRGMAACQRWFDRRRLAKWIAGQNPRLAILDGIGVAFYLLPLLLEQTSTRVIVLFHGNKQFKPDEAKMLQCFPSDRLELVAVSETLAADLERQIGRKVLGGRMALEPDALRASLLSREDAQAVLGLLLPMQGRVLGAVGRLVVEKGFDLLIEAVSGWLKEHPRDHLVLVGEGSEREALVALTRRLDVAGQVHLVGYQPDASRLYRAFDLLCIPSQQEGLGLVLPEALIAGVPVLATDLPVFREQLSGGAGLVEAGNKAAWEVALSHYLQGDLGALLETQQAGMAPERTWQHFIGFYRALLR</sequence>
<dbReference type="GO" id="GO:1901135">
    <property type="term" value="P:carbohydrate derivative metabolic process"/>
    <property type="evidence" value="ECO:0007669"/>
    <property type="project" value="UniProtKB-ARBA"/>
</dbReference>
<dbReference type="Pfam" id="PF00534">
    <property type="entry name" value="Glycos_transf_1"/>
    <property type="match status" value="1"/>
</dbReference>
<dbReference type="InterPro" id="IPR001296">
    <property type="entry name" value="Glyco_trans_1"/>
</dbReference>
<dbReference type="GO" id="GO:0016757">
    <property type="term" value="F:glycosyltransferase activity"/>
    <property type="evidence" value="ECO:0007669"/>
    <property type="project" value="InterPro"/>
</dbReference>
<dbReference type="AlphaFoldDB" id="A0A2R3QLA5"/>
<name>A0A2R3QLA5_ECTME</name>
<proteinExistence type="predicted"/>
<dbReference type="SUPFAM" id="SSF53756">
    <property type="entry name" value="UDP-Glycosyltransferase/glycogen phosphorylase"/>
    <property type="match status" value="1"/>
</dbReference>
<dbReference type="RefSeq" id="WP_106737338.1">
    <property type="nucleotide sequence ID" value="NZ_CP027657.1"/>
</dbReference>
<feature type="domain" description="Glycosyl transferase family 1" evidence="1">
    <location>
        <begin position="193"/>
        <end position="324"/>
    </location>
</feature>
<dbReference type="Gene3D" id="3.40.50.2000">
    <property type="entry name" value="Glycogen Phosphorylase B"/>
    <property type="match status" value="2"/>
</dbReference>
<dbReference type="PANTHER" id="PTHR12526">
    <property type="entry name" value="GLYCOSYLTRANSFERASE"/>
    <property type="match status" value="1"/>
</dbReference>
<dbReference type="OrthoDB" id="9792269at2"/>
<gene>
    <name evidence="2" type="ORF">C7A17_06965</name>
</gene>
<evidence type="ECO:0000313" key="3">
    <source>
        <dbReference type="Proteomes" id="UP000238327"/>
    </source>
</evidence>
<evidence type="ECO:0000313" key="2">
    <source>
        <dbReference type="EMBL" id="AVO52513.1"/>
    </source>
</evidence>
<dbReference type="EMBL" id="CP027657">
    <property type="protein sequence ID" value="AVO52513.1"/>
    <property type="molecule type" value="Genomic_DNA"/>
</dbReference>
<keyword evidence="2" id="KW-0808">Transferase</keyword>
<protein>
    <submittedName>
        <fullName evidence="2">Glycosyl transferase</fullName>
    </submittedName>
</protein>
<organism evidence="2 3">
    <name type="scientific">Ectopseudomonas mendocina</name>
    <name type="common">Pseudomonas mendocina</name>
    <dbReference type="NCBI Taxonomy" id="300"/>
    <lineage>
        <taxon>Bacteria</taxon>
        <taxon>Pseudomonadati</taxon>
        <taxon>Pseudomonadota</taxon>
        <taxon>Gammaproteobacteria</taxon>
        <taxon>Pseudomonadales</taxon>
        <taxon>Pseudomonadaceae</taxon>
        <taxon>Ectopseudomonas</taxon>
    </lineage>
</organism>
<dbReference type="Proteomes" id="UP000238327">
    <property type="component" value="Chromosome"/>
</dbReference>